<keyword evidence="1" id="KW-0732">Signal</keyword>
<accession>A0A974SNL6</accession>
<feature type="signal peptide" evidence="1">
    <location>
        <begin position="1"/>
        <end position="21"/>
    </location>
</feature>
<dbReference type="RefSeq" id="WP_203386864.1">
    <property type="nucleotide sequence ID" value="NZ_CP064781.1"/>
</dbReference>
<dbReference type="Proteomes" id="UP000663444">
    <property type="component" value="Chromosome"/>
</dbReference>
<gene>
    <name evidence="2" type="ORF">IWH25_16565</name>
</gene>
<evidence type="ECO:0000313" key="2">
    <source>
        <dbReference type="EMBL" id="QRJ63338.1"/>
    </source>
</evidence>
<reference evidence="2" key="1">
    <citation type="submission" date="2020-11" db="EMBL/GenBank/DDBJ databases">
        <title>Azospira restricta DSM 18626 genome sequence.</title>
        <authorList>
            <person name="Moe W.M."/>
        </authorList>
    </citation>
    <scope>NUCLEOTIDE SEQUENCE</scope>
    <source>
        <strain evidence="2">DSM 18626</strain>
    </source>
</reference>
<sequence>MNRWSLTPSFLSVLAAGILSACTVNPVQKAEVRAPLEVPSGHQTKPIEFRKVLAKIPLGEQIGKIRHGWGCFPGADIGWRGGRLNITDEELTETFRNELQSRNYQIVGDPYALFGDPSAWQAEILVAGLVTKVDAQVCFPFSGSPIADIGNTTAVKGGAFDLPEFFGPLIPGKWLPVWWLKDTAS</sequence>
<name>A0A974SNL6_9RHOO</name>
<dbReference type="AlphaFoldDB" id="A0A974SNL6"/>
<feature type="chain" id="PRO_5037883012" description="Lipoprotein" evidence="1">
    <location>
        <begin position="22"/>
        <end position="185"/>
    </location>
</feature>
<evidence type="ECO:0000256" key="1">
    <source>
        <dbReference type="SAM" id="SignalP"/>
    </source>
</evidence>
<proteinExistence type="predicted"/>
<dbReference type="PROSITE" id="PS51257">
    <property type="entry name" value="PROKAR_LIPOPROTEIN"/>
    <property type="match status" value="1"/>
</dbReference>
<evidence type="ECO:0008006" key="4">
    <source>
        <dbReference type="Google" id="ProtNLM"/>
    </source>
</evidence>
<evidence type="ECO:0000313" key="3">
    <source>
        <dbReference type="Proteomes" id="UP000663444"/>
    </source>
</evidence>
<dbReference type="EMBL" id="CP064781">
    <property type="protein sequence ID" value="QRJ63338.1"/>
    <property type="molecule type" value="Genomic_DNA"/>
</dbReference>
<protein>
    <recommendedName>
        <fullName evidence="4">Lipoprotein</fullName>
    </recommendedName>
</protein>
<organism evidence="2 3">
    <name type="scientific">Azospira restricta</name>
    <dbReference type="NCBI Taxonomy" id="404405"/>
    <lineage>
        <taxon>Bacteria</taxon>
        <taxon>Pseudomonadati</taxon>
        <taxon>Pseudomonadota</taxon>
        <taxon>Betaproteobacteria</taxon>
        <taxon>Rhodocyclales</taxon>
        <taxon>Rhodocyclaceae</taxon>
        <taxon>Azospira</taxon>
    </lineage>
</organism>
<dbReference type="KEGG" id="ares:IWH25_16565"/>
<keyword evidence="3" id="KW-1185">Reference proteome</keyword>